<keyword evidence="4" id="KW-1185">Reference proteome</keyword>
<dbReference type="CDD" id="cd05233">
    <property type="entry name" value="SDR_c"/>
    <property type="match status" value="1"/>
</dbReference>
<dbReference type="GO" id="GO:0016491">
    <property type="term" value="F:oxidoreductase activity"/>
    <property type="evidence" value="ECO:0007669"/>
    <property type="project" value="UniProtKB-KW"/>
</dbReference>
<dbReference type="STRING" id="1385511.GCA_000425225_02655"/>
<dbReference type="InterPro" id="IPR020904">
    <property type="entry name" value="Sc_DH/Rdtase_CS"/>
</dbReference>
<sequence length="257" mass="28029">MNELKLKNKIAIVTGGTKGIGKAIATKFAYEGASVFIVGRNKQAGEKVVKETQGQISFIQADVSKPDEVKKLVDQTVQQTGRLDILVNNAGVQHEQNIEHTSPEDWDKVMNVNLKSVFLCSKYAIPHMRHQGGGKIINTASIDGYWAEPNLGAYCTSKGGVLSLTKSIALDFARDGVLCNCICPGYIETEMTESYMNAQSDPEHARNQLANRHPVQRMGKPEDIAEAAFWLAIQESNFVTGQSITVDGGLTLGNIDF</sequence>
<dbReference type="Pfam" id="PF13561">
    <property type="entry name" value="adh_short_C2"/>
    <property type="match status" value="1"/>
</dbReference>
<dbReference type="InterPro" id="IPR002347">
    <property type="entry name" value="SDR_fam"/>
</dbReference>
<dbReference type="FunFam" id="3.40.50.720:FF:000084">
    <property type="entry name" value="Short-chain dehydrogenase reductase"/>
    <property type="match status" value="1"/>
</dbReference>
<dbReference type="SUPFAM" id="SSF51735">
    <property type="entry name" value="NAD(P)-binding Rossmann-fold domains"/>
    <property type="match status" value="1"/>
</dbReference>
<dbReference type="PROSITE" id="PS00061">
    <property type="entry name" value="ADH_SHORT"/>
    <property type="match status" value="1"/>
</dbReference>
<dbReference type="InterPro" id="IPR036291">
    <property type="entry name" value="NAD(P)-bd_dom_sf"/>
</dbReference>
<dbReference type="GO" id="GO:0008206">
    <property type="term" value="P:bile acid metabolic process"/>
    <property type="evidence" value="ECO:0007669"/>
    <property type="project" value="UniProtKB-ARBA"/>
</dbReference>
<dbReference type="NCBIfam" id="NF005559">
    <property type="entry name" value="PRK07231.1"/>
    <property type="match status" value="1"/>
</dbReference>
<evidence type="ECO:0000313" key="3">
    <source>
        <dbReference type="EMBL" id="KGX90018.1"/>
    </source>
</evidence>
<reference evidence="3 4" key="1">
    <citation type="submission" date="2013-08" db="EMBL/GenBank/DDBJ databases">
        <authorList>
            <person name="Huang J."/>
            <person name="Wang G."/>
        </authorList>
    </citation>
    <scope>NUCLEOTIDE SEQUENCE [LARGE SCALE GENOMIC DNA]</scope>
    <source>
        <strain evidence="3 4">BH030004</strain>
    </source>
</reference>
<evidence type="ECO:0000256" key="1">
    <source>
        <dbReference type="ARBA" id="ARBA00006484"/>
    </source>
</evidence>
<dbReference type="EMBL" id="AVPF01000010">
    <property type="protein sequence ID" value="KGX90018.1"/>
    <property type="molecule type" value="Genomic_DNA"/>
</dbReference>
<evidence type="ECO:0000256" key="2">
    <source>
        <dbReference type="ARBA" id="ARBA00023002"/>
    </source>
</evidence>
<dbReference type="PANTHER" id="PTHR24321">
    <property type="entry name" value="DEHYDROGENASES, SHORT CHAIN"/>
    <property type="match status" value="1"/>
</dbReference>
<dbReference type="RefSeq" id="WP_027446333.1">
    <property type="nucleotide sequence ID" value="NZ_AULJ01000033.1"/>
</dbReference>
<name>A0A0A5GFP9_9BACI</name>
<keyword evidence="2" id="KW-0560">Oxidoreductase</keyword>
<dbReference type="eggNOG" id="COG1028">
    <property type="taxonomic scope" value="Bacteria"/>
</dbReference>
<organism evidence="3 4">
    <name type="scientific">Pontibacillus marinus BH030004 = DSM 16465</name>
    <dbReference type="NCBI Taxonomy" id="1385511"/>
    <lineage>
        <taxon>Bacteria</taxon>
        <taxon>Bacillati</taxon>
        <taxon>Bacillota</taxon>
        <taxon>Bacilli</taxon>
        <taxon>Bacillales</taxon>
        <taxon>Bacillaceae</taxon>
        <taxon>Pontibacillus</taxon>
    </lineage>
</organism>
<dbReference type="PRINTS" id="PR00080">
    <property type="entry name" value="SDRFAMILY"/>
</dbReference>
<dbReference type="Gene3D" id="3.40.50.720">
    <property type="entry name" value="NAD(P)-binding Rossmann-like Domain"/>
    <property type="match status" value="1"/>
</dbReference>
<comment type="caution">
    <text evidence="3">The sequence shown here is derived from an EMBL/GenBank/DDBJ whole genome shotgun (WGS) entry which is preliminary data.</text>
</comment>
<accession>A0A0A5GFP9</accession>
<dbReference type="PANTHER" id="PTHR24321:SF8">
    <property type="entry name" value="ESTRADIOL 17-BETA-DEHYDROGENASE 8-RELATED"/>
    <property type="match status" value="1"/>
</dbReference>
<protein>
    <submittedName>
        <fullName evidence="3">Short-chain dehydrogenase</fullName>
    </submittedName>
</protein>
<dbReference type="OrthoDB" id="9803333at2"/>
<dbReference type="NCBIfam" id="NF009466">
    <property type="entry name" value="PRK12826.1-2"/>
    <property type="match status" value="1"/>
</dbReference>
<dbReference type="Proteomes" id="UP000030403">
    <property type="component" value="Unassembled WGS sequence"/>
</dbReference>
<dbReference type="PRINTS" id="PR00081">
    <property type="entry name" value="GDHRDH"/>
</dbReference>
<evidence type="ECO:0000313" key="4">
    <source>
        <dbReference type="Proteomes" id="UP000030403"/>
    </source>
</evidence>
<comment type="similarity">
    <text evidence="1">Belongs to the short-chain dehydrogenases/reductases (SDR) family.</text>
</comment>
<proteinExistence type="inferred from homology"/>
<gene>
    <name evidence="3" type="ORF">N783_02410</name>
</gene>
<dbReference type="AlphaFoldDB" id="A0A0A5GFP9"/>